<dbReference type="Pfam" id="PF12146">
    <property type="entry name" value="Hydrolase_4"/>
    <property type="match status" value="1"/>
</dbReference>
<dbReference type="SUPFAM" id="SSF53474">
    <property type="entry name" value="alpha/beta-Hydrolases"/>
    <property type="match status" value="1"/>
</dbReference>
<protein>
    <recommendedName>
        <fullName evidence="5">Phospholipase</fullName>
    </recommendedName>
</protein>
<gene>
    <name evidence="3" type="ORF">GCM10009554_22870</name>
</gene>
<name>A0ABP4AH05_9ACTN</name>
<proteinExistence type="predicted"/>
<comment type="caution">
    <text evidence="3">The sequence shown here is derived from an EMBL/GenBank/DDBJ whole genome shotgun (WGS) entry which is preliminary data.</text>
</comment>
<reference evidence="4" key="1">
    <citation type="journal article" date="2019" name="Int. J. Syst. Evol. Microbiol.">
        <title>The Global Catalogue of Microorganisms (GCM) 10K type strain sequencing project: providing services to taxonomists for standard genome sequencing and annotation.</title>
        <authorList>
            <consortium name="The Broad Institute Genomics Platform"/>
            <consortium name="The Broad Institute Genome Sequencing Center for Infectious Disease"/>
            <person name="Wu L."/>
            <person name="Ma J."/>
        </authorList>
    </citation>
    <scope>NUCLEOTIDE SEQUENCE [LARGE SCALE GENOMIC DNA]</scope>
    <source>
        <strain evidence="4">JCM 10977</strain>
    </source>
</reference>
<feature type="domain" description="BCE-2095-like N-terminal" evidence="2">
    <location>
        <begin position="8"/>
        <end position="110"/>
    </location>
</feature>
<dbReference type="InterPro" id="IPR029058">
    <property type="entry name" value="AB_hydrolase_fold"/>
</dbReference>
<dbReference type="RefSeq" id="WP_343967808.1">
    <property type="nucleotide sequence ID" value="NZ_BAAAHK010000005.1"/>
</dbReference>
<organism evidence="3 4">
    <name type="scientific">Kribbella koreensis</name>
    <dbReference type="NCBI Taxonomy" id="57909"/>
    <lineage>
        <taxon>Bacteria</taxon>
        <taxon>Bacillati</taxon>
        <taxon>Actinomycetota</taxon>
        <taxon>Actinomycetes</taxon>
        <taxon>Propionibacteriales</taxon>
        <taxon>Kribbellaceae</taxon>
        <taxon>Kribbella</taxon>
    </lineage>
</organism>
<keyword evidence="4" id="KW-1185">Reference proteome</keyword>
<dbReference type="EMBL" id="BAAAHK010000005">
    <property type="protein sequence ID" value="GAA0935839.1"/>
    <property type="molecule type" value="Genomic_DNA"/>
</dbReference>
<evidence type="ECO:0008006" key="5">
    <source>
        <dbReference type="Google" id="ProtNLM"/>
    </source>
</evidence>
<accession>A0ABP4AH05</accession>
<dbReference type="Pfam" id="PF22316">
    <property type="entry name" value="ABhydrolase-like_N"/>
    <property type="match status" value="1"/>
</dbReference>
<dbReference type="Proteomes" id="UP001500542">
    <property type="component" value="Unassembled WGS sequence"/>
</dbReference>
<evidence type="ECO:0000259" key="1">
    <source>
        <dbReference type="Pfam" id="PF12146"/>
    </source>
</evidence>
<dbReference type="InterPro" id="IPR054527">
    <property type="entry name" value="BCE_2095-like_N"/>
</dbReference>
<dbReference type="Gene3D" id="3.40.50.1820">
    <property type="entry name" value="alpha/beta hydrolase"/>
    <property type="match status" value="1"/>
</dbReference>
<evidence type="ECO:0000313" key="4">
    <source>
        <dbReference type="Proteomes" id="UP001500542"/>
    </source>
</evidence>
<dbReference type="InterPro" id="IPR022742">
    <property type="entry name" value="Hydrolase_4"/>
</dbReference>
<sequence>METPEDRYDRLTDRVSALYDEGLQPVALDLLDAADPDLAPWAAELAHLRACLLGSLHETTEALTTLQQASANGAWWAEEILTEDDDLAALQYLPAFQQLVATSRTRRLVAEDPPLIRLPEPTGSAQAMGRGQVAAPGQASWPCGVVVALHGAGQRAGHAMRDWAGVLELGYALVGVESSQLMSPMYRTWPDPAESAKDIARALDQLPAELQGLPLIAAGFSAGGRVALNWAAGADPVPAAGAVVLAPALRGVPEKAKNALSPASVLIGTADDLLEVVDDAEGQLTALGFTIDRLPGLGHEFPQDLARRLEELLPSCG</sequence>
<evidence type="ECO:0000313" key="3">
    <source>
        <dbReference type="EMBL" id="GAA0935839.1"/>
    </source>
</evidence>
<evidence type="ECO:0000259" key="2">
    <source>
        <dbReference type="Pfam" id="PF22316"/>
    </source>
</evidence>
<feature type="domain" description="Serine aminopeptidase S33" evidence="1">
    <location>
        <begin position="142"/>
        <end position="255"/>
    </location>
</feature>